<keyword evidence="2" id="KW-1185">Reference proteome</keyword>
<dbReference type="EMBL" id="NAAD01000009">
    <property type="protein sequence ID" value="ORJ60293.1"/>
    <property type="molecule type" value="Genomic_DNA"/>
</dbReference>
<accession>A0A1X0Y571</accession>
<dbReference type="Proteomes" id="UP000193136">
    <property type="component" value="Unassembled WGS sequence"/>
</dbReference>
<gene>
    <name evidence="1" type="ORF">B5V00_08560</name>
</gene>
<comment type="caution">
    <text evidence="1">The sequence shown here is derived from an EMBL/GenBank/DDBJ whole genome shotgun (WGS) entry which is preliminary data.</text>
</comment>
<proteinExistence type="predicted"/>
<name>A0A1X0Y571_9BACT</name>
<dbReference type="OrthoDB" id="5402322at2"/>
<reference evidence="1 2" key="1">
    <citation type="submission" date="2017-03" db="EMBL/GenBank/DDBJ databases">
        <title>Genome sequence of Geothermobacter sp. EPR-M, Deep-Sea Iron Reducer.</title>
        <authorList>
            <person name="Tully B."/>
            <person name="Savalia P."/>
            <person name="Abuyen K."/>
            <person name="Baughan C."/>
            <person name="Romero E."/>
            <person name="Ronkowski C."/>
            <person name="Torres B."/>
            <person name="Tremblay J."/>
            <person name="Trujillo A."/>
            <person name="Tyler M."/>
            <person name="Perez-Rodriguez I."/>
            <person name="Amend J."/>
        </authorList>
    </citation>
    <scope>NUCLEOTIDE SEQUENCE [LARGE SCALE GENOMIC DNA]</scope>
    <source>
        <strain evidence="1 2">EPR-M</strain>
    </source>
</reference>
<protein>
    <submittedName>
        <fullName evidence="1">Uncharacterized protein</fullName>
    </submittedName>
</protein>
<evidence type="ECO:0000313" key="2">
    <source>
        <dbReference type="Proteomes" id="UP000193136"/>
    </source>
</evidence>
<dbReference type="AlphaFoldDB" id="A0A1X0Y571"/>
<organism evidence="1 2">
    <name type="scientific">Geothermobacter hydrogeniphilus</name>
    <dbReference type="NCBI Taxonomy" id="1969733"/>
    <lineage>
        <taxon>Bacteria</taxon>
        <taxon>Pseudomonadati</taxon>
        <taxon>Thermodesulfobacteriota</taxon>
        <taxon>Desulfuromonadia</taxon>
        <taxon>Desulfuromonadales</taxon>
        <taxon>Geothermobacteraceae</taxon>
        <taxon>Geothermobacter</taxon>
    </lineage>
</organism>
<dbReference type="InterPro" id="IPR021618">
    <property type="entry name" value="DUF3232"/>
</dbReference>
<sequence>MTSSIASISLPARLDLITRLVSRDEVPLHLLEKLLDSVQHHFFYTVAAETRLGIPRDHSGNPGQDMREELEKQRTITLETLTSDLRIFNDYLRRHFAAAPSGGLFDGPEEAIKDPEAVADWAGAMLMAIYRDRKR</sequence>
<dbReference type="Pfam" id="PF11554">
    <property type="entry name" value="DUF3232"/>
    <property type="match status" value="1"/>
</dbReference>
<dbReference type="Gene3D" id="1.10.287.800">
    <property type="entry name" value="protein ne1242"/>
    <property type="match status" value="1"/>
</dbReference>
<dbReference type="RefSeq" id="WP_085010366.1">
    <property type="nucleotide sequence ID" value="NZ_NAAD01000009.1"/>
</dbReference>
<evidence type="ECO:0000313" key="1">
    <source>
        <dbReference type="EMBL" id="ORJ60293.1"/>
    </source>
</evidence>